<dbReference type="EMBL" id="BLXU01000008">
    <property type="protein sequence ID" value="GFO52164.1"/>
    <property type="molecule type" value="Genomic_DNA"/>
</dbReference>
<comment type="caution">
    <text evidence="1">The sequence shown here is derived from an EMBL/GenBank/DDBJ whole genome shotgun (WGS) entry which is preliminary data.</text>
</comment>
<dbReference type="Proteomes" id="UP000504756">
    <property type="component" value="Unassembled WGS sequence"/>
</dbReference>
<reference evidence="1 2" key="1">
    <citation type="submission" date="2020-06" db="EMBL/GenBank/DDBJ databases">
        <title>Draft genome sequence of Lactic acid bacteria from Okinawan-style tofu.</title>
        <authorList>
            <person name="Takara I."/>
            <person name="Ikematsu S."/>
        </authorList>
    </citation>
    <scope>NUCLEOTIDE SEQUENCE [LARGE SCALE GENOMIC DNA]</scope>
    <source>
        <strain evidence="2">lg38</strain>
    </source>
</reference>
<sequence length="109" mass="12235">MKLTDFQKTDQAIITAMKSHIGIDRAIKLNTLAQQIKLTERGLQQRIEYLQGAGCAIGSTDNGYFIPLDEAERTAGITKKEQTGFSIQKAVMGYRMADLEWLENLEVIE</sequence>
<evidence type="ECO:0000313" key="1">
    <source>
        <dbReference type="EMBL" id="GFO52164.1"/>
    </source>
</evidence>
<protein>
    <submittedName>
        <fullName evidence="1">Uncharacterized protein</fullName>
    </submittedName>
</protein>
<dbReference type="AlphaFoldDB" id="A0A6L2ZXT6"/>
<evidence type="ECO:0000313" key="2">
    <source>
        <dbReference type="Proteomes" id="UP000504756"/>
    </source>
</evidence>
<name>A0A6L2ZXT6_9LACT</name>
<gene>
    <name evidence="1" type="primary">ps107</name>
    <name evidence="1" type="ORF">ikelab_14390</name>
</gene>
<organism evidence="1 2">
    <name type="scientific">Lactococcus garvieae</name>
    <dbReference type="NCBI Taxonomy" id="1363"/>
    <lineage>
        <taxon>Bacteria</taxon>
        <taxon>Bacillati</taxon>
        <taxon>Bacillota</taxon>
        <taxon>Bacilli</taxon>
        <taxon>Lactobacillales</taxon>
        <taxon>Streptococcaceae</taxon>
        <taxon>Lactococcus</taxon>
    </lineage>
</organism>
<proteinExistence type="predicted"/>
<accession>A0A6L2ZXT6</accession>
<dbReference type="RefSeq" id="WP_165706613.1">
    <property type="nucleotide sequence ID" value="NZ_BLXU01000008.1"/>
</dbReference>